<dbReference type="InterPro" id="IPR001054">
    <property type="entry name" value="A/G_cyclase"/>
</dbReference>
<evidence type="ECO:0000256" key="1">
    <source>
        <dbReference type="SAM" id="MobiDB-lite"/>
    </source>
</evidence>
<dbReference type="PROSITE" id="PS50125">
    <property type="entry name" value="GUANYLATE_CYCLASE_2"/>
    <property type="match status" value="1"/>
</dbReference>
<evidence type="ECO:0000259" key="2">
    <source>
        <dbReference type="PROSITE" id="PS50125"/>
    </source>
</evidence>
<keyword evidence="4" id="KW-1185">Reference proteome</keyword>
<feature type="compositionally biased region" description="Polar residues" evidence="1">
    <location>
        <begin position="40"/>
        <end position="63"/>
    </location>
</feature>
<dbReference type="EMBL" id="JADGJH010000247">
    <property type="protein sequence ID" value="KAJ3132539.1"/>
    <property type="molecule type" value="Genomic_DNA"/>
</dbReference>
<dbReference type="SUPFAM" id="SSF55781">
    <property type="entry name" value="GAF domain-like"/>
    <property type="match status" value="1"/>
</dbReference>
<dbReference type="GO" id="GO:0009190">
    <property type="term" value="P:cyclic nucleotide biosynthetic process"/>
    <property type="evidence" value="ECO:0007669"/>
    <property type="project" value="InterPro"/>
</dbReference>
<evidence type="ECO:0000313" key="3">
    <source>
        <dbReference type="EMBL" id="KAJ3132539.1"/>
    </source>
</evidence>
<reference evidence="3" key="1">
    <citation type="submission" date="2020-05" db="EMBL/GenBank/DDBJ databases">
        <title>Phylogenomic resolution of chytrid fungi.</title>
        <authorList>
            <person name="Stajich J.E."/>
            <person name="Amses K."/>
            <person name="Simmons R."/>
            <person name="Seto K."/>
            <person name="Myers J."/>
            <person name="Bonds A."/>
            <person name="Quandt C.A."/>
            <person name="Barry K."/>
            <person name="Liu P."/>
            <person name="Grigoriev I."/>
            <person name="Longcore J.E."/>
            <person name="James T.Y."/>
        </authorList>
    </citation>
    <scope>NUCLEOTIDE SEQUENCE</scope>
    <source>
        <strain evidence="3">JEL0513</strain>
    </source>
</reference>
<name>A0AAD5T6K8_9FUNG</name>
<dbReference type="Proteomes" id="UP001211907">
    <property type="component" value="Unassembled WGS sequence"/>
</dbReference>
<dbReference type="SUPFAM" id="SSF55073">
    <property type="entry name" value="Nucleotide cyclase"/>
    <property type="match status" value="1"/>
</dbReference>
<dbReference type="InterPro" id="IPR029787">
    <property type="entry name" value="Nucleotide_cyclase"/>
</dbReference>
<accession>A0AAD5T6K8</accession>
<dbReference type="Pfam" id="PF00211">
    <property type="entry name" value="Guanylate_cyc"/>
    <property type="match status" value="1"/>
</dbReference>
<feature type="region of interest" description="Disordered" evidence="1">
    <location>
        <begin position="710"/>
        <end position="737"/>
    </location>
</feature>
<sequence length="965" mass="106776">MAPSPQLPPAILGTTRTIISQLSNKNDSAKSEDPSDYSFDENSTNSFNPILSSPNPAASVTSTTPISRKLKDFDVLPQNFSSKPLYRLPPISNKFFLIQQPHSTLETISKTTVAMSASSKFTDLREQFDSDLRDQNTALNLDVEKNNIQQDQKMEHIHRRVASARTSREQATAQAKKYTRKNAAIAAVKKTLNYSVAEMEMQEISATAEPVFDEKETRRIKAIHSMRILSGPRESRFDAITALTSRLLAAEICTISIVDSKKVWFWSIHCSNNSSAFFSSSQCSRLLHEPRCDSFCQYTIREDEKFNGGATSGGFVVLDASKEPKFKTRQLVKSGFCFYAGAPLVTKAGVKVGALSIRGPARSNFTSQEAKILRQMTEWAIGELELYIAKRELDFRESTRLAISRIRELCQDSLEIVEQTSGGGRNVLKQCIEITKMALKLKNAIILKLKRLPEGKVKSIVFAVADSKCDVKSGEEKFTELCEQTLENRTSSPFILDKSTASHLQICRYIGERVCQSASELIWSHGRPVAVIALFFEGAYKTVGSIEEQFVIDATVLISKAWQCLETQDSLRKILNPDIPAQQIVLKLKKLFTNFKTAKSSALSLVSGPPIIQQNKPDSRKSESTLYTRSSKISLFASPPQVSLPLKVYVLICEPVLPASEGNIISQRCHKSIKAIPTHPRSDSNIQISRSPSISSTFVAAIRRSFTSTSIESTASSKNQTGARKSRSSSRNDSAGKFELNNSSCTERIWGGTKNSNMRKIFTRKDMYLTPRGAIDLIADFTQMFEVVCAQHSVSGGKKYGNIFVATGGVFGDNEASDLLNVAKDLSQTLAEYSRETGINVTARIGIHGATIPASITISLATAESMWISLANFAYQLEHTHPVVAISEFVYESLDDSGIFGVYKPCGSMFIPGVGVMKAFTLCNITPSNSVQINCKASSVNEDFNFDTADEKSKKEQWNQRKFKR</sequence>
<dbReference type="GO" id="GO:0035556">
    <property type="term" value="P:intracellular signal transduction"/>
    <property type="evidence" value="ECO:0007669"/>
    <property type="project" value="InterPro"/>
</dbReference>
<feature type="domain" description="Guanylate cyclase" evidence="2">
    <location>
        <begin position="743"/>
        <end position="878"/>
    </location>
</feature>
<protein>
    <recommendedName>
        <fullName evidence="2">Guanylate cyclase domain-containing protein</fullName>
    </recommendedName>
</protein>
<dbReference type="Gene3D" id="3.30.70.1230">
    <property type="entry name" value="Nucleotide cyclase"/>
    <property type="match status" value="1"/>
</dbReference>
<comment type="caution">
    <text evidence="3">The sequence shown here is derived from an EMBL/GenBank/DDBJ whole genome shotgun (WGS) entry which is preliminary data.</text>
</comment>
<gene>
    <name evidence="3" type="ORF">HK100_005235</name>
</gene>
<proteinExistence type="predicted"/>
<feature type="region of interest" description="Disordered" evidence="1">
    <location>
        <begin position="21"/>
        <end position="63"/>
    </location>
</feature>
<feature type="non-terminal residue" evidence="3">
    <location>
        <position position="1"/>
    </location>
</feature>
<dbReference type="PANTHER" id="PTHR43102">
    <property type="entry name" value="SLR1143 PROTEIN"/>
    <property type="match status" value="1"/>
</dbReference>
<dbReference type="AlphaFoldDB" id="A0AAD5T6K8"/>
<dbReference type="PANTHER" id="PTHR43102:SF2">
    <property type="entry name" value="GAF DOMAIN-CONTAINING PROTEIN"/>
    <property type="match status" value="1"/>
</dbReference>
<evidence type="ECO:0000313" key="4">
    <source>
        <dbReference type="Proteomes" id="UP001211907"/>
    </source>
</evidence>
<dbReference type="Gene3D" id="3.30.450.40">
    <property type="match status" value="1"/>
</dbReference>
<feature type="compositionally biased region" description="Polar residues" evidence="1">
    <location>
        <begin position="710"/>
        <end position="733"/>
    </location>
</feature>
<organism evidence="3 4">
    <name type="scientific">Physocladia obscura</name>
    <dbReference type="NCBI Taxonomy" id="109957"/>
    <lineage>
        <taxon>Eukaryota</taxon>
        <taxon>Fungi</taxon>
        <taxon>Fungi incertae sedis</taxon>
        <taxon>Chytridiomycota</taxon>
        <taxon>Chytridiomycota incertae sedis</taxon>
        <taxon>Chytridiomycetes</taxon>
        <taxon>Chytridiales</taxon>
        <taxon>Chytriomycetaceae</taxon>
        <taxon>Physocladia</taxon>
    </lineage>
</organism>
<dbReference type="InterPro" id="IPR029016">
    <property type="entry name" value="GAF-like_dom_sf"/>
</dbReference>